<gene>
    <name evidence="7" type="ORF">G3580_03680</name>
</gene>
<keyword evidence="3" id="KW-0804">Transcription</keyword>
<dbReference type="InterPro" id="IPR050397">
    <property type="entry name" value="Env_Response_Regulators"/>
</dbReference>
<dbReference type="Gene3D" id="1.10.10.10">
    <property type="entry name" value="Winged helix-like DNA-binding domain superfamily/Winged helix DNA-binding domain"/>
    <property type="match status" value="1"/>
</dbReference>
<dbReference type="PANTHER" id="PTHR24567:SF75">
    <property type="entry name" value="FUMARATE AND NITRATE REDUCTION REGULATORY PROTEIN"/>
    <property type="match status" value="1"/>
</dbReference>
<dbReference type="CDD" id="cd00038">
    <property type="entry name" value="CAP_ED"/>
    <property type="match status" value="1"/>
</dbReference>
<reference evidence="7 8" key="1">
    <citation type="submission" date="2020-02" db="EMBL/GenBank/DDBJ databases">
        <title>Nitrogenibacter mangrovi gen. nov., sp. nov. isolated from mangrove sediment, a denitrifying betaproteobacterium.</title>
        <authorList>
            <person name="Liao H."/>
            <person name="Tian Y."/>
        </authorList>
    </citation>
    <scope>NUCLEOTIDE SEQUENCE [LARGE SCALE GENOMIC DNA]</scope>
    <source>
        <strain evidence="7 8">M9-3-2</strain>
    </source>
</reference>
<evidence type="ECO:0000256" key="1">
    <source>
        <dbReference type="ARBA" id="ARBA00023015"/>
    </source>
</evidence>
<dbReference type="Gene3D" id="2.60.120.10">
    <property type="entry name" value="Jelly Rolls"/>
    <property type="match status" value="1"/>
</dbReference>
<name>A0A6C1B1M6_9RHOO</name>
<keyword evidence="8" id="KW-1185">Reference proteome</keyword>
<dbReference type="AlphaFoldDB" id="A0A6C1B1M6"/>
<dbReference type="KEGG" id="azq:G3580_03680"/>
<organism evidence="7 8">
    <name type="scientific">Nitrogeniibacter mangrovi</name>
    <dbReference type="NCBI Taxonomy" id="2016596"/>
    <lineage>
        <taxon>Bacteria</taxon>
        <taxon>Pseudomonadati</taxon>
        <taxon>Pseudomonadota</taxon>
        <taxon>Betaproteobacteria</taxon>
        <taxon>Rhodocyclales</taxon>
        <taxon>Zoogloeaceae</taxon>
        <taxon>Nitrogeniibacter</taxon>
    </lineage>
</organism>
<evidence type="ECO:0000259" key="6">
    <source>
        <dbReference type="PROSITE" id="PS51063"/>
    </source>
</evidence>
<feature type="domain" description="Cyclic nucleotide-binding" evidence="5">
    <location>
        <begin position="59"/>
        <end position="124"/>
    </location>
</feature>
<accession>A0A6C1B1M6</accession>
<feature type="region of interest" description="Disordered" evidence="4">
    <location>
        <begin position="1"/>
        <end position="20"/>
    </location>
</feature>
<keyword evidence="2" id="KW-0238">DNA-binding</keyword>
<dbReference type="Pfam" id="PF13545">
    <property type="entry name" value="HTH_Crp_2"/>
    <property type="match status" value="1"/>
</dbReference>
<dbReference type="PANTHER" id="PTHR24567">
    <property type="entry name" value="CRP FAMILY TRANSCRIPTIONAL REGULATORY PROTEIN"/>
    <property type="match status" value="1"/>
</dbReference>
<dbReference type="GO" id="GO:0003700">
    <property type="term" value="F:DNA-binding transcription factor activity"/>
    <property type="evidence" value="ECO:0007669"/>
    <property type="project" value="TreeGrafter"/>
</dbReference>
<protein>
    <submittedName>
        <fullName evidence="7">Crp/Fnr family transcriptional regulator</fullName>
    </submittedName>
</protein>
<dbReference type="InterPro" id="IPR018490">
    <property type="entry name" value="cNMP-bd_dom_sf"/>
</dbReference>
<keyword evidence="1" id="KW-0805">Transcription regulation</keyword>
<dbReference type="SMART" id="SM00419">
    <property type="entry name" value="HTH_CRP"/>
    <property type="match status" value="1"/>
</dbReference>
<evidence type="ECO:0000256" key="2">
    <source>
        <dbReference type="ARBA" id="ARBA00023125"/>
    </source>
</evidence>
<evidence type="ECO:0000256" key="3">
    <source>
        <dbReference type="ARBA" id="ARBA00023163"/>
    </source>
</evidence>
<dbReference type="EMBL" id="CP048836">
    <property type="protein sequence ID" value="QID16815.1"/>
    <property type="molecule type" value="Genomic_DNA"/>
</dbReference>
<dbReference type="PROSITE" id="PS50042">
    <property type="entry name" value="CNMP_BINDING_3"/>
    <property type="match status" value="1"/>
</dbReference>
<evidence type="ECO:0000259" key="5">
    <source>
        <dbReference type="PROSITE" id="PS50042"/>
    </source>
</evidence>
<dbReference type="RefSeq" id="WP_173763983.1">
    <property type="nucleotide sequence ID" value="NZ_CP048836.1"/>
</dbReference>
<evidence type="ECO:0000313" key="8">
    <source>
        <dbReference type="Proteomes" id="UP000501991"/>
    </source>
</evidence>
<evidence type="ECO:0000313" key="7">
    <source>
        <dbReference type="EMBL" id="QID16815.1"/>
    </source>
</evidence>
<dbReference type="SUPFAM" id="SSF46785">
    <property type="entry name" value="Winged helix' DNA-binding domain"/>
    <property type="match status" value="1"/>
</dbReference>
<dbReference type="InterPro" id="IPR036388">
    <property type="entry name" value="WH-like_DNA-bd_sf"/>
</dbReference>
<dbReference type="SMART" id="SM00100">
    <property type="entry name" value="cNMP"/>
    <property type="match status" value="1"/>
</dbReference>
<dbReference type="CDD" id="cd00092">
    <property type="entry name" value="HTH_CRP"/>
    <property type="match status" value="1"/>
</dbReference>
<dbReference type="SUPFAM" id="SSF51206">
    <property type="entry name" value="cAMP-binding domain-like"/>
    <property type="match status" value="1"/>
</dbReference>
<dbReference type="InterPro" id="IPR000595">
    <property type="entry name" value="cNMP-bd_dom"/>
</dbReference>
<sequence>MLRHQFPPGAPPRAVPPDDGQPLARQLGQGLIDAASLARFLGLSLHPAPHPEWARFQCRRFRPGEVPIRAGDPCRYLYVVIRGSVCTRVVDAEGAERIIGFERAADSLGLDGLASGRHTTEAIVLEPTDMVVIPLAGLARPGHEGAALGSFIYRLLGRQILRDQAAMAMMAASRATTRLGAFLLDWYQRSETPARTVALPMSRMDIASFLGLSKETVSRACSALDRAGIVAMRRRRFTILDPAALHRTAAGAIACEGTPVRGRWRELDLAQERGCRPSVR</sequence>
<dbReference type="Proteomes" id="UP000501991">
    <property type="component" value="Chromosome"/>
</dbReference>
<dbReference type="PROSITE" id="PS51063">
    <property type="entry name" value="HTH_CRP_2"/>
    <property type="match status" value="1"/>
</dbReference>
<evidence type="ECO:0000256" key="4">
    <source>
        <dbReference type="SAM" id="MobiDB-lite"/>
    </source>
</evidence>
<proteinExistence type="predicted"/>
<dbReference type="Pfam" id="PF00027">
    <property type="entry name" value="cNMP_binding"/>
    <property type="match status" value="1"/>
</dbReference>
<dbReference type="GO" id="GO:0003677">
    <property type="term" value="F:DNA binding"/>
    <property type="evidence" value="ECO:0007669"/>
    <property type="project" value="UniProtKB-KW"/>
</dbReference>
<dbReference type="InterPro" id="IPR014710">
    <property type="entry name" value="RmlC-like_jellyroll"/>
</dbReference>
<dbReference type="InterPro" id="IPR036390">
    <property type="entry name" value="WH_DNA-bd_sf"/>
</dbReference>
<dbReference type="InterPro" id="IPR012318">
    <property type="entry name" value="HTH_CRP"/>
</dbReference>
<dbReference type="PRINTS" id="PR00034">
    <property type="entry name" value="HTHCRP"/>
</dbReference>
<dbReference type="GO" id="GO:0005829">
    <property type="term" value="C:cytosol"/>
    <property type="evidence" value="ECO:0007669"/>
    <property type="project" value="TreeGrafter"/>
</dbReference>
<feature type="domain" description="HTH crp-type" evidence="6">
    <location>
        <begin position="173"/>
        <end position="243"/>
    </location>
</feature>